<proteinExistence type="predicted"/>
<dbReference type="GeneID" id="26626123"/>
<organism evidence="2 3">
    <name type="scientific">Brevibacillus phage Jenst</name>
    <dbReference type="NCBI Taxonomy" id="1691954"/>
    <lineage>
        <taxon>Viruses</taxon>
        <taxon>Duplodnaviria</taxon>
        <taxon>Heunggongvirae</taxon>
        <taxon>Uroviricota</taxon>
        <taxon>Caudoviricetes</taxon>
        <taxon>Jenstvirus</taxon>
        <taxon>Jenstvirus jenst</taxon>
    </lineage>
</organism>
<protein>
    <recommendedName>
        <fullName evidence="1">ART-PolyVal-like domain-containing protein</fullName>
    </recommendedName>
</protein>
<feature type="domain" description="ART-PolyVal-like" evidence="1">
    <location>
        <begin position="56"/>
        <end position="147"/>
    </location>
</feature>
<keyword evidence="3" id="KW-1185">Reference proteome</keyword>
<dbReference type="EMBL" id="KT151955">
    <property type="protein sequence ID" value="ALA07304.1"/>
    <property type="molecule type" value="Genomic_DNA"/>
</dbReference>
<evidence type="ECO:0000313" key="3">
    <source>
        <dbReference type="Proteomes" id="UP000208104"/>
    </source>
</evidence>
<dbReference type="RefSeq" id="YP_009199236.1">
    <property type="nucleotide sequence ID" value="NC_028805.1"/>
</dbReference>
<gene>
    <name evidence="2" type="ORF">JENST_175</name>
</gene>
<dbReference type="Proteomes" id="UP000208104">
    <property type="component" value="Segment"/>
</dbReference>
<dbReference type="Pfam" id="PF18760">
    <property type="entry name" value="ART-PolyVal"/>
    <property type="match status" value="1"/>
</dbReference>
<dbReference type="KEGG" id="vg:26626123"/>
<name>A0A0K2CP39_9CAUD</name>
<dbReference type="InterPro" id="IPR049522">
    <property type="entry name" value="ART-PolyVal_dom"/>
</dbReference>
<evidence type="ECO:0000313" key="2">
    <source>
        <dbReference type="EMBL" id="ALA07304.1"/>
    </source>
</evidence>
<evidence type="ECO:0000259" key="1">
    <source>
        <dbReference type="Pfam" id="PF18760"/>
    </source>
</evidence>
<accession>A0A0K2CP39</accession>
<reference evidence="2 3" key="1">
    <citation type="journal article" date="2015" name="Genome Announc.">
        <title>Genome Sequences of Five Additional Brevibacillus laterosporus Bacteriophages.</title>
        <authorList>
            <person name="Merrill B.D."/>
            <person name="Berg J.A."/>
            <person name="Graves K.A."/>
            <person name="Ward A.T."/>
            <person name="Hilton J.A."/>
            <person name="Wake B.N."/>
            <person name="Grose J.H."/>
            <person name="Breakwell D.P."/>
            <person name="Burnett S.H."/>
        </authorList>
    </citation>
    <scope>NUCLEOTIDE SEQUENCE [LARGE SCALE GENOMIC DNA]</scope>
</reference>
<sequence>MKGYFYKGYKRNFLFQYRLWYDFFSYDKKGEIAKRKKLNRIQLKLRMKRGFRMATIVYHGSAMKFDRFDYDKIGENATAEGFGFYFTSKKSIAENYAHKGYLYTVEFMGKKSLSSTKKTITKNQLKKFLERLNETGEYLSNYGDIKYEGFNNVLQNAVELEWENSNNDVDLICSICNAYGGKEEVLTELYNMFGYDHIQINAEWGNSEDIENCLFIATVNGAFKIINVEKFK</sequence>